<evidence type="ECO:0000256" key="6">
    <source>
        <dbReference type="HAMAP-Rule" id="MF_01007"/>
    </source>
</evidence>
<evidence type="ECO:0000313" key="7">
    <source>
        <dbReference type="EMBL" id="RAV98350.1"/>
    </source>
</evidence>
<dbReference type="InterPro" id="IPR023397">
    <property type="entry name" value="SAM-dep_MeTrfase_MraW_recog"/>
</dbReference>
<dbReference type="AlphaFoldDB" id="A0A364XX53"/>
<dbReference type="HAMAP" id="MF_01007">
    <property type="entry name" value="16SrRNA_methyltr_H"/>
    <property type="match status" value="1"/>
</dbReference>
<evidence type="ECO:0000256" key="5">
    <source>
        <dbReference type="ARBA" id="ARBA00022691"/>
    </source>
</evidence>
<keyword evidence="2 6" id="KW-0698">rRNA processing</keyword>
<dbReference type="PANTHER" id="PTHR11265:SF0">
    <property type="entry name" value="12S RRNA N4-METHYLCYTIDINE METHYLTRANSFERASE"/>
    <property type="match status" value="1"/>
</dbReference>
<comment type="caution">
    <text evidence="7">The sequence shown here is derived from an EMBL/GenBank/DDBJ whole genome shotgun (WGS) entry which is preliminary data.</text>
</comment>
<dbReference type="Gene3D" id="3.40.50.150">
    <property type="entry name" value="Vaccinia Virus protein VP39"/>
    <property type="match status" value="1"/>
</dbReference>
<feature type="binding site" evidence="6">
    <location>
        <begin position="43"/>
        <end position="45"/>
    </location>
    <ligand>
        <name>S-adenosyl-L-methionine</name>
        <dbReference type="ChEBI" id="CHEBI:59789"/>
    </ligand>
</feature>
<evidence type="ECO:0000313" key="8">
    <source>
        <dbReference type="Proteomes" id="UP000251889"/>
    </source>
</evidence>
<reference evidence="7 8" key="1">
    <citation type="submission" date="2018-06" db="EMBL/GenBank/DDBJ databases">
        <title>Chryseolinea flavus sp. nov., a member of the phylum Bacteroidetes isolated from soil.</title>
        <authorList>
            <person name="Li Y."/>
            <person name="Wang J."/>
        </authorList>
    </citation>
    <scope>NUCLEOTIDE SEQUENCE [LARGE SCALE GENOMIC DNA]</scope>
    <source>
        <strain evidence="7 8">SDU1-6</strain>
    </source>
</reference>
<evidence type="ECO:0000256" key="3">
    <source>
        <dbReference type="ARBA" id="ARBA00022603"/>
    </source>
</evidence>
<comment type="function">
    <text evidence="6">Specifically methylates the N4 position of cytidine in position 1402 (C1402) of 16S rRNA.</text>
</comment>
<dbReference type="GO" id="GO:0071424">
    <property type="term" value="F:rRNA (cytosine-N4-)-methyltransferase activity"/>
    <property type="evidence" value="ECO:0007669"/>
    <property type="project" value="UniProtKB-UniRule"/>
</dbReference>
<name>A0A364XX53_9BACT</name>
<protein>
    <recommendedName>
        <fullName evidence="6">Ribosomal RNA small subunit methyltransferase H</fullName>
        <ecNumber evidence="6">2.1.1.199</ecNumber>
    </recommendedName>
    <alternativeName>
        <fullName evidence="6">16S rRNA m(4)C1402 methyltransferase</fullName>
    </alternativeName>
    <alternativeName>
        <fullName evidence="6">rRNA (cytosine-N(4)-)-methyltransferase RsmH</fullName>
    </alternativeName>
</protein>
<feature type="binding site" evidence="6">
    <location>
        <position position="64"/>
    </location>
    <ligand>
        <name>S-adenosyl-L-methionine</name>
        <dbReference type="ChEBI" id="CHEBI:59789"/>
    </ligand>
</feature>
<feature type="binding site" evidence="6">
    <location>
        <position position="88"/>
    </location>
    <ligand>
        <name>S-adenosyl-L-methionine</name>
        <dbReference type="ChEBI" id="CHEBI:59789"/>
    </ligand>
</feature>
<dbReference type="InterPro" id="IPR029063">
    <property type="entry name" value="SAM-dependent_MTases_sf"/>
</dbReference>
<keyword evidence="5 6" id="KW-0949">S-adenosyl-L-methionine</keyword>
<comment type="catalytic activity">
    <reaction evidence="6">
        <text>cytidine(1402) in 16S rRNA + S-adenosyl-L-methionine = N(4)-methylcytidine(1402) in 16S rRNA + S-adenosyl-L-homocysteine + H(+)</text>
        <dbReference type="Rhea" id="RHEA:42928"/>
        <dbReference type="Rhea" id="RHEA-COMP:10286"/>
        <dbReference type="Rhea" id="RHEA-COMP:10287"/>
        <dbReference type="ChEBI" id="CHEBI:15378"/>
        <dbReference type="ChEBI" id="CHEBI:57856"/>
        <dbReference type="ChEBI" id="CHEBI:59789"/>
        <dbReference type="ChEBI" id="CHEBI:74506"/>
        <dbReference type="ChEBI" id="CHEBI:82748"/>
        <dbReference type="EC" id="2.1.1.199"/>
    </reaction>
</comment>
<accession>A0A364XX53</accession>
<dbReference type="SUPFAM" id="SSF53335">
    <property type="entry name" value="S-adenosyl-L-methionine-dependent methyltransferases"/>
    <property type="match status" value="1"/>
</dbReference>
<keyword evidence="6" id="KW-0963">Cytoplasm</keyword>
<proteinExistence type="inferred from homology"/>
<dbReference type="PIRSF" id="PIRSF004486">
    <property type="entry name" value="MraW"/>
    <property type="match status" value="1"/>
</dbReference>
<evidence type="ECO:0000256" key="4">
    <source>
        <dbReference type="ARBA" id="ARBA00022679"/>
    </source>
</evidence>
<comment type="similarity">
    <text evidence="1 6">Belongs to the methyltransferase superfamily. RsmH family.</text>
</comment>
<dbReference type="RefSeq" id="WP_112749435.1">
    <property type="nucleotide sequence ID" value="NZ_QMFY01000018.1"/>
</dbReference>
<evidence type="ECO:0000256" key="1">
    <source>
        <dbReference type="ARBA" id="ARBA00010396"/>
    </source>
</evidence>
<dbReference type="OrthoDB" id="9806637at2"/>
<dbReference type="InterPro" id="IPR002903">
    <property type="entry name" value="RsmH"/>
</dbReference>
<keyword evidence="3 6" id="KW-0489">Methyltransferase</keyword>
<dbReference type="EC" id="2.1.1.199" evidence="6"/>
<dbReference type="Proteomes" id="UP000251889">
    <property type="component" value="Unassembled WGS sequence"/>
</dbReference>
<dbReference type="NCBIfam" id="TIGR00006">
    <property type="entry name" value="16S rRNA (cytosine(1402)-N(4))-methyltransferase RsmH"/>
    <property type="match status" value="1"/>
</dbReference>
<sequence>MPKEKEDKVEASGYHKPVMLQECIAGLQIEPTKVYVDVTFGGGGHSKEILKHLEEGKGRLIAFDQDDDARKQSEKIGSRSLTFCQANFMYMKKYLKLNGVTKVDGILADLGISSHQIDSPERGFSTRYDGPLDMRMDQQAPKTAADILNTYTEENLHKIFGMYGELKNARTAAGLIVKTRVNKPFARTEDLKLALQSIAPRGKENKYFAQVFQALRIEVNAEMTALENFLHQCAEVMEEGGRLVIMSYHSLEDRMVKNFIRTGKVFGEVEKDFYGNEIKPFEAVTRKPIEASEEEVEQNNRARSAKLRVAERVKEKK</sequence>
<dbReference type="GO" id="GO:0005737">
    <property type="term" value="C:cytoplasm"/>
    <property type="evidence" value="ECO:0007669"/>
    <property type="project" value="UniProtKB-SubCell"/>
</dbReference>
<gene>
    <name evidence="6" type="primary">rsmH</name>
    <name evidence="7" type="ORF">DQQ10_23755</name>
</gene>
<feature type="binding site" evidence="6">
    <location>
        <position position="109"/>
    </location>
    <ligand>
        <name>S-adenosyl-L-methionine</name>
        <dbReference type="ChEBI" id="CHEBI:59789"/>
    </ligand>
</feature>
<organism evidence="7 8">
    <name type="scientific">Pseudochryseolinea flava</name>
    <dbReference type="NCBI Taxonomy" id="2059302"/>
    <lineage>
        <taxon>Bacteria</taxon>
        <taxon>Pseudomonadati</taxon>
        <taxon>Bacteroidota</taxon>
        <taxon>Cytophagia</taxon>
        <taxon>Cytophagales</taxon>
        <taxon>Fulvivirgaceae</taxon>
        <taxon>Pseudochryseolinea</taxon>
    </lineage>
</organism>
<dbReference type="Gene3D" id="1.10.150.170">
    <property type="entry name" value="Putative methyltransferase TM0872, insert domain"/>
    <property type="match status" value="1"/>
</dbReference>
<dbReference type="EMBL" id="QMFY01000018">
    <property type="protein sequence ID" value="RAV98350.1"/>
    <property type="molecule type" value="Genomic_DNA"/>
</dbReference>
<dbReference type="GO" id="GO:0070475">
    <property type="term" value="P:rRNA base methylation"/>
    <property type="evidence" value="ECO:0007669"/>
    <property type="project" value="UniProtKB-UniRule"/>
</dbReference>
<keyword evidence="8" id="KW-1185">Reference proteome</keyword>
<evidence type="ECO:0000256" key="2">
    <source>
        <dbReference type="ARBA" id="ARBA00022552"/>
    </source>
</evidence>
<comment type="subcellular location">
    <subcellularLocation>
        <location evidence="6">Cytoplasm</location>
    </subcellularLocation>
</comment>
<dbReference type="Pfam" id="PF01795">
    <property type="entry name" value="Methyltransf_5"/>
    <property type="match status" value="1"/>
</dbReference>
<keyword evidence="4 6" id="KW-0808">Transferase</keyword>
<feature type="binding site" evidence="6">
    <location>
        <position position="116"/>
    </location>
    <ligand>
        <name>S-adenosyl-L-methionine</name>
        <dbReference type="ChEBI" id="CHEBI:59789"/>
    </ligand>
</feature>
<dbReference type="PANTHER" id="PTHR11265">
    <property type="entry name" value="S-ADENOSYL-METHYLTRANSFERASE MRAW"/>
    <property type="match status" value="1"/>
</dbReference>
<dbReference type="SUPFAM" id="SSF81799">
    <property type="entry name" value="Putative methyltransferase TM0872, insert domain"/>
    <property type="match status" value="1"/>
</dbReference>